<feature type="region of interest" description="Disordered" evidence="1">
    <location>
        <begin position="164"/>
        <end position="196"/>
    </location>
</feature>
<name>A0A813I9A0_POLGL</name>
<protein>
    <recommendedName>
        <fullName evidence="4">J domain-containing protein</fullName>
    </recommendedName>
</protein>
<reference evidence="2" key="1">
    <citation type="submission" date="2021-02" db="EMBL/GenBank/DDBJ databases">
        <authorList>
            <person name="Dougan E. K."/>
            <person name="Rhodes N."/>
            <person name="Thang M."/>
            <person name="Chan C."/>
        </authorList>
    </citation>
    <scope>NUCLEOTIDE SEQUENCE</scope>
</reference>
<comment type="caution">
    <text evidence="2">The sequence shown here is derived from an EMBL/GenBank/DDBJ whole genome shotgun (WGS) entry which is preliminary data.</text>
</comment>
<accession>A0A813I9A0</accession>
<dbReference type="EMBL" id="CAJNNW010004931">
    <property type="protein sequence ID" value="CAE8646925.1"/>
    <property type="molecule type" value="Genomic_DNA"/>
</dbReference>
<dbReference type="InterPro" id="IPR001623">
    <property type="entry name" value="DnaJ_domain"/>
</dbReference>
<sequence>MATAGSPTSPADAADMPACVPTLPASAADAADVPVWAEPFPVLPDPAMMPESWDPSDFFLSADLTPNFAAMTYDNLMAYGTLASVTHGKCGGWTFHRVGVDDPDNGEWLANMNDDHGWRNQDDCTLEYCGRWCRAWAVHAVEPLSPINGHESPHDLRAKLASFGGEPAAGEPAAGEPGAGEPAAGEPAAGEPAAVEPAAVEPAAVDGDVTMDEPAAEEPVAQQPVMEEPVADQPATDQPATDDDVTVEEPVVEQSATDGDVTMDEPTAGESQSSDAGDSTKELRRLAIELVLSINLVDLARLGVRAFPLTYDVNGCYRALALLVHPDKNNSSPQSTEAFKMLFGLFSRYKRMSRDDIRDCLGGTVGRPIFPVEVAFLKALCERDGRQLPHTHIIPPEPAAYKPAAYGPGAYAWSNYTYGGSAASEPSSAPAAGEPSSAPAAGEPSSAPAAGEPSSAPAAGEPSAPRGRTRGRSSAPTRGEPDRLQTTRVPAPPINTELLTRLVNCKGAVELRHGAASLSDLFHSVSYGSTYPSSEYGESCLATRLKMSLRLQPYADDSSTHPWQRFPFYNLCRVVRFAAFAGIPNVTEIDICSSHPRQILKYAVTHSLPTDVLAAAFGDRAKLTAFRAMPEFVDLGLSKEAVKLATNSLCYGSSGRNWLEAQGLRELPPTLLALKSKVRAVVDHMWRGASSDVRAVLADRDRPQLTWLSALCQVGERRELDRLAAQLPDTTSVRGFLGDAVLVCSREPWDVVAYLAKMEAAGVIADEKRFPADLDEYLRWFAGHTSVPLDITPLTDREVRRESSRRYAVRYLFPAPSERRMQHRPDLDFVTAMEAEIPAFHNPITQKFEVFDSILGRWLPSAPAGSIRGEDIADPMRKTFRKIAMRLDDTSRSFKATSVPWDDSLLSHGPFLGGITGMAAGLKGNRDWPPSTARSLRRRSACSMAAFASTSTSR</sequence>
<organism evidence="2 3">
    <name type="scientific">Polarella glacialis</name>
    <name type="common">Dinoflagellate</name>
    <dbReference type="NCBI Taxonomy" id="89957"/>
    <lineage>
        <taxon>Eukaryota</taxon>
        <taxon>Sar</taxon>
        <taxon>Alveolata</taxon>
        <taxon>Dinophyceae</taxon>
        <taxon>Suessiales</taxon>
        <taxon>Suessiaceae</taxon>
        <taxon>Polarella</taxon>
    </lineage>
</organism>
<evidence type="ECO:0008006" key="4">
    <source>
        <dbReference type="Google" id="ProtNLM"/>
    </source>
</evidence>
<feature type="region of interest" description="Disordered" evidence="1">
    <location>
        <begin position="216"/>
        <end position="280"/>
    </location>
</feature>
<dbReference type="Proteomes" id="UP000626109">
    <property type="component" value="Unassembled WGS sequence"/>
</dbReference>
<dbReference type="CDD" id="cd06257">
    <property type="entry name" value="DnaJ"/>
    <property type="match status" value="1"/>
</dbReference>
<feature type="compositionally biased region" description="Acidic residues" evidence="1">
    <location>
        <begin position="240"/>
        <end position="251"/>
    </location>
</feature>
<feature type="compositionally biased region" description="Low complexity" evidence="1">
    <location>
        <begin position="422"/>
        <end position="465"/>
    </location>
</feature>
<proteinExistence type="predicted"/>
<evidence type="ECO:0000313" key="3">
    <source>
        <dbReference type="Proteomes" id="UP000626109"/>
    </source>
</evidence>
<dbReference type="AlphaFoldDB" id="A0A813I9A0"/>
<feature type="region of interest" description="Disordered" evidence="1">
    <location>
        <begin position="422"/>
        <end position="493"/>
    </location>
</feature>
<gene>
    <name evidence="2" type="ORF">PGLA2088_LOCUS5241</name>
</gene>
<evidence type="ECO:0000313" key="2">
    <source>
        <dbReference type="EMBL" id="CAE8646925.1"/>
    </source>
</evidence>
<evidence type="ECO:0000256" key="1">
    <source>
        <dbReference type="SAM" id="MobiDB-lite"/>
    </source>
</evidence>